<dbReference type="SUPFAM" id="SSF53850">
    <property type="entry name" value="Periplasmic binding protein-like II"/>
    <property type="match status" value="1"/>
</dbReference>
<dbReference type="PROSITE" id="PS51257">
    <property type="entry name" value="PROKAR_LIPOPROTEIN"/>
    <property type="match status" value="1"/>
</dbReference>
<dbReference type="Gene3D" id="3.40.190.10">
    <property type="entry name" value="Periplasmic binding protein-like II"/>
    <property type="match status" value="2"/>
</dbReference>
<sequence length="550" mass="63519">MRIEETIKSIILLLVISMSLLFVACEKKDIDNESVSSQDEEETILLNPDEPGWKLDTSPITFDWYVNFSWFTTEWGGNVVSDYITEKTGINVNFITPSGNENEKMNTMIASGSLPDFITLGWWEDSARKIIEGELVLPLDELAESYDPYFFNVSDSKKLDWYRQEDGHVYMYPNASSSPEDFERYKDLKPSNQTFLVRKDMYEALGKPDMRTPEGFLQALKKAKEMFPEVNGEPLIPIGLHEFTDVGNDSLEAYLLNFLAVPMQKNGKVYDRRTDKEYIRWLKTFRKANEMGLLAKDIFVDKRPQMEEKIAKGRYFAMLYQRSDMEAQQQALYTNNPDSVYIAVDGPANTSLDAPTLAADGISGWTITFISKDVKDPERAIRFLSYLISEEGQKDVFLGKKGVTWDYINGKEEFFPEVLELLNSDRAKFDEKYGASHAYWMLMDTNMMLQWEPEISPPLKQLEDWTKGKTVSLSEFDGIIPRGTSEEGISANKIEKKWGEVLPRLLLAETEEEFDKLFQSFLETREENGYDLIKEYMQQEYEENKAKLND</sequence>
<comment type="caution">
    <text evidence="1">The sequence shown here is derived from an EMBL/GenBank/DDBJ whole genome shotgun (WGS) entry which is preliminary data.</text>
</comment>
<evidence type="ECO:0000313" key="1">
    <source>
        <dbReference type="EMBL" id="GGM28874.1"/>
    </source>
</evidence>
<organism evidence="1 2">
    <name type="scientific">Paraliobacillus quinghaiensis</name>
    <dbReference type="NCBI Taxonomy" id="470815"/>
    <lineage>
        <taxon>Bacteria</taxon>
        <taxon>Bacillati</taxon>
        <taxon>Bacillota</taxon>
        <taxon>Bacilli</taxon>
        <taxon>Bacillales</taxon>
        <taxon>Bacillaceae</taxon>
        <taxon>Paraliobacillus</taxon>
    </lineage>
</organism>
<dbReference type="RefSeq" id="WP_373285559.1">
    <property type="nucleotide sequence ID" value="NZ_BMLG01000005.1"/>
</dbReference>
<reference evidence="1" key="1">
    <citation type="journal article" date="2014" name="Int. J. Syst. Evol. Microbiol.">
        <title>Complete genome sequence of Corynebacterium casei LMG S-19264T (=DSM 44701T), isolated from a smear-ripened cheese.</title>
        <authorList>
            <consortium name="US DOE Joint Genome Institute (JGI-PGF)"/>
            <person name="Walter F."/>
            <person name="Albersmeier A."/>
            <person name="Kalinowski J."/>
            <person name="Ruckert C."/>
        </authorList>
    </citation>
    <scope>NUCLEOTIDE SEQUENCE</scope>
    <source>
        <strain evidence="1">CGMCC 1.6333</strain>
    </source>
</reference>
<name>A0A917TMT2_9BACI</name>
<dbReference type="AlphaFoldDB" id="A0A917TMT2"/>
<dbReference type="Proteomes" id="UP000618460">
    <property type="component" value="Unassembled WGS sequence"/>
</dbReference>
<keyword evidence="2" id="KW-1185">Reference proteome</keyword>
<dbReference type="PANTHER" id="PTHR43649:SF12">
    <property type="entry name" value="DIACETYLCHITOBIOSE BINDING PROTEIN DASA"/>
    <property type="match status" value="1"/>
</dbReference>
<evidence type="ECO:0000313" key="2">
    <source>
        <dbReference type="Proteomes" id="UP000618460"/>
    </source>
</evidence>
<accession>A0A917TMT2</accession>
<protein>
    <submittedName>
        <fullName evidence="1">ABC transporter substrate-binding protein</fullName>
    </submittedName>
</protein>
<gene>
    <name evidence="1" type="ORF">GCM10011351_13600</name>
</gene>
<dbReference type="InterPro" id="IPR006059">
    <property type="entry name" value="SBP"/>
</dbReference>
<dbReference type="EMBL" id="BMLG01000005">
    <property type="protein sequence ID" value="GGM28874.1"/>
    <property type="molecule type" value="Genomic_DNA"/>
</dbReference>
<dbReference type="Pfam" id="PF01547">
    <property type="entry name" value="SBP_bac_1"/>
    <property type="match status" value="1"/>
</dbReference>
<reference evidence="1" key="2">
    <citation type="submission" date="2020-09" db="EMBL/GenBank/DDBJ databases">
        <authorList>
            <person name="Sun Q."/>
            <person name="Zhou Y."/>
        </authorList>
    </citation>
    <scope>NUCLEOTIDE SEQUENCE</scope>
    <source>
        <strain evidence="1">CGMCC 1.6333</strain>
    </source>
</reference>
<dbReference type="PANTHER" id="PTHR43649">
    <property type="entry name" value="ARABINOSE-BINDING PROTEIN-RELATED"/>
    <property type="match status" value="1"/>
</dbReference>
<dbReference type="InterPro" id="IPR050490">
    <property type="entry name" value="Bact_solute-bd_prot1"/>
</dbReference>
<proteinExistence type="predicted"/>